<protein>
    <submittedName>
        <fullName evidence="1">(Mediterranean fruit fly) hypothetical protein</fullName>
    </submittedName>
</protein>
<dbReference type="Proteomes" id="UP000606786">
    <property type="component" value="Unassembled WGS sequence"/>
</dbReference>
<dbReference type="AlphaFoldDB" id="A0A811U773"/>
<comment type="caution">
    <text evidence="1">The sequence shown here is derived from an EMBL/GenBank/DDBJ whole genome shotgun (WGS) entry which is preliminary data.</text>
</comment>
<gene>
    <name evidence="1" type="ORF">CCAP1982_LOCUS3555</name>
</gene>
<keyword evidence="2" id="KW-1185">Reference proteome</keyword>
<organism evidence="1 2">
    <name type="scientific">Ceratitis capitata</name>
    <name type="common">Mediterranean fruit fly</name>
    <name type="synonym">Tephritis capitata</name>
    <dbReference type="NCBI Taxonomy" id="7213"/>
    <lineage>
        <taxon>Eukaryota</taxon>
        <taxon>Metazoa</taxon>
        <taxon>Ecdysozoa</taxon>
        <taxon>Arthropoda</taxon>
        <taxon>Hexapoda</taxon>
        <taxon>Insecta</taxon>
        <taxon>Pterygota</taxon>
        <taxon>Neoptera</taxon>
        <taxon>Endopterygota</taxon>
        <taxon>Diptera</taxon>
        <taxon>Brachycera</taxon>
        <taxon>Muscomorpha</taxon>
        <taxon>Tephritoidea</taxon>
        <taxon>Tephritidae</taxon>
        <taxon>Ceratitis</taxon>
        <taxon>Ceratitis</taxon>
    </lineage>
</organism>
<proteinExistence type="predicted"/>
<dbReference type="EMBL" id="CAJHJT010000001">
    <property type="protein sequence ID" value="CAD6994824.1"/>
    <property type="molecule type" value="Genomic_DNA"/>
</dbReference>
<reference evidence="1" key="1">
    <citation type="submission" date="2020-11" db="EMBL/GenBank/DDBJ databases">
        <authorList>
            <person name="Whitehead M."/>
        </authorList>
    </citation>
    <scope>NUCLEOTIDE SEQUENCE</scope>
    <source>
        <strain evidence="1">EGII</strain>
    </source>
</reference>
<name>A0A811U773_CERCA</name>
<sequence>MRKKLVIVERVFEAYIEHTLDLLDGGHCYKVHAPHMPFIARFRRLAQSIDDLCSK</sequence>
<accession>A0A811U773</accession>
<evidence type="ECO:0000313" key="2">
    <source>
        <dbReference type="Proteomes" id="UP000606786"/>
    </source>
</evidence>
<feature type="non-terminal residue" evidence="1">
    <location>
        <position position="55"/>
    </location>
</feature>
<evidence type="ECO:0000313" key="1">
    <source>
        <dbReference type="EMBL" id="CAD6994824.1"/>
    </source>
</evidence>